<accession>A0A2M7VAQ4</accession>
<name>A0A2M7VAQ4_9BACT</name>
<dbReference type="EMBL" id="PFPL01000039">
    <property type="protein sequence ID" value="PIZ95976.1"/>
    <property type="molecule type" value="Genomic_DNA"/>
</dbReference>
<sequence length="133" mass="15402">MYKEDKLTYTIIGLTMKVHQVLGPGFKEKIYHNALTNELIDNGLNIDYEKEFSVFYKDEKVGKFRVDLFIENKLVVELKAVSGEIPKLFQTQVVSYLKASKSEIGLLMNFGNPSLKVKRFANYKNYIKNKLIN</sequence>
<dbReference type="NCBIfam" id="TIGR04256">
    <property type="entry name" value="GxxExxY"/>
    <property type="match status" value="1"/>
</dbReference>
<proteinExistence type="predicted"/>
<evidence type="ECO:0000313" key="1">
    <source>
        <dbReference type="EMBL" id="PIZ95976.1"/>
    </source>
</evidence>
<dbReference type="AlphaFoldDB" id="A0A2M7VAQ4"/>
<dbReference type="Pfam" id="PF13366">
    <property type="entry name" value="PDDEXK_3"/>
    <property type="match status" value="1"/>
</dbReference>
<comment type="caution">
    <text evidence="1">The sequence shown here is derived from an EMBL/GenBank/DDBJ whole genome shotgun (WGS) entry which is preliminary data.</text>
</comment>
<gene>
    <name evidence="1" type="ORF">COX80_02700</name>
</gene>
<protein>
    <submittedName>
        <fullName evidence="1">GxxExxY protein</fullName>
    </submittedName>
</protein>
<organism evidence="1 2">
    <name type="scientific">Candidatus Magasanikbacteria bacterium CG_4_10_14_0_2_um_filter_33_14</name>
    <dbReference type="NCBI Taxonomy" id="1974636"/>
    <lineage>
        <taxon>Bacteria</taxon>
        <taxon>Candidatus Magasanikiibacteriota</taxon>
    </lineage>
</organism>
<evidence type="ECO:0000313" key="2">
    <source>
        <dbReference type="Proteomes" id="UP000231453"/>
    </source>
</evidence>
<reference evidence="2" key="1">
    <citation type="submission" date="2017-09" db="EMBL/GenBank/DDBJ databases">
        <title>Depth-based differentiation of microbial function through sediment-hosted aquifers and enrichment of novel symbionts in the deep terrestrial subsurface.</title>
        <authorList>
            <person name="Probst A.J."/>
            <person name="Ladd B."/>
            <person name="Jarett J.K."/>
            <person name="Geller-Mcgrath D.E."/>
            <person name="Sieber C.M.K."/>
            <person name="Emerson J.B."/>
            <person name="Anantharaman K."/>
            <person name="Thomas B.C."/>
            <person name="Malmstrom R."/>
            <person name="Stieglmeier M."/>
            <person name="Klingl A."/>
            <person name="Woyke T."/>
            <person name="Ryan C.M."/>
            <person name="Banfield J.F."/>
        </authorList>
    </citation>
    <scope>NUCLEOTIDE SEQUENCE [LARGE SCALE GENOMIC DNA]</scope>
</reference>
<dbReference type="InterPro" id="IPR026350">
    <property type="entry name" value="GxxExxY"/>
</dbReference>
<dbReference type="Proteomes" id="UP000231453">
    <property type="component" value="Unassembled WGS sequence"/>
</dbReference>